<comment type="subunit">
    <text evidence="2">Homotrimer.</text>
</comment>
<dbReference type="InterPro" id="IPR029499">
    <property type="entry name" value="PduO-typ"/>
</dbReference>
<dbReference type="EMBL" id="QICL01000016">
    <property type="protein sequence ID" value="PXV62999.1"/>
    <property type="molecule type" value="Genomic_DNA"/>
</dbReference>
<proteinExistence type="inferred from homology"/>
<feature type="domain" description="Cobalamin adenosyltransferase-like" evidence="7">
    <location>
        <begin position="6"/>
        <end position="169"/>
    </location>
</feature>
<evidence type="ECO:0000256" key="1">
    <source>
        <dbReference type="ARBA" id="ARBA00007487"/>
    </source>
</evidence>
<dbReference type="InterPro" id="IPR016030">
    <property type="entry name" value="CblAdoTrfase-like"/>
</dbReference>
<comment type="pathway">
    <text evidence="6">Cofactor biosynthesis; adenosylcobalamin biosynthesis; adenosylcobalamin from cob(II)yrinate a,c-diamide: step 2/7.</text>
</comment>
<dbReference type="Proteomes" id="UP000247973">
    <property type="component" value="Unassembled WGS sequence"/>
</dbReference>
<evidence type="ECO:0000259" key="7">
    <source>
        <dbReference type="Pfam" id="PF01923"/>
    </source>
</evidence>
<dbReference type="AlphaFoldDB" id="A0A2V3PMX5"/>
<dbReference type="FunFam" id="1.20.1200.10:FF:000001">
    <property type="entry name" value="Cob(I)yrinic acid a,c-diamide adenosyltransferase"/>
    <property type="match status" value="1"/>
</dbReference>
<evidence type="ECO:0000256" key="3">
    <source>
        <dbReference type="ARBA" id="ARBA00022679"/>
    </source>
</evidence>
<keyword evidence="3 6" id="KW-0808">Transferase</keyword>
<dbReference type="GO" id="GO:0008817">
    <property type="term" value="F:corrinoid adenosyltransferase activity"/>
    <property type="evidence" value="ECO:0007669"/>
    <property type="project" value="UniProtKB-UniRule"/>
</dbReference>
<evidence type="ECO:0000313" key="9">
    <source>
        <dbReference type="Proteomes" id="UP000247973"/>
    </source>
</evidence>
<sequence length="186" mass="20996">MKKSLVYTKTGDKGTTGLVGGMRVPKSHVRLEAYGTIDELNSFLGLLICEIKEEDILKVLSFIQHKLFTVGSYLATETEAISPKAASIITDENIALLEKEMDRMDSELPPLRQFVLPGGSEAAARAHICRTIARRGERCIYRVKADYPVEDNILKFVNRLSDYFFILARRECNKNGKEIFWDTTCS</sequence>
<dbReference type="Pfam" id="PF01923">
    <property type="entry name" value="Cob_adeno_trans"/>
    <property type="match status" value="1"/>
</dbReference>
<accession>A0A2V3PMX5</accession>
<dbReference type="PANTHER" id="PTHR12213">
    <property type="entry name" value="CORRINOID ADENOSYLTRANSFERASE"/>
    <property type="match status" value="1"/>
</dbReference>
<keyword evidence="4 6" id="KW-0547">Nucleotide-binding</keyword>
<dbReference type="EC" id="2.5.1.17" evidence="6"/>
<dbReference type="InterPro" id="IPR036451">
    <property type="entry name" value="CblAdoTrfase-like_sf"/>
</dbReference>
<name>A0A2V3PMX5_9BACT</name>
<keyword evidence="6" id="KW-0169">Cobalamin biosynthesis</keyword>
<dbReference type="OrthoDB" id="9778896at2"/>
<dbReference type="NCBIfam" id="TIGR00636">
    <property type="entry name" value="PduO_Nterm"/>
    <property type="match status" value="1"/>
</dbReference>
<dbReference type="GO" id="GO:0005524">
    <property type="term" value="F:ATP binding"/>
    <property type="evidence" value="ECO:0007669"/>
    <property type="project" value="UniProtKB-UniRule"/>
</dbReference>
<dbReference type="GO" id="GO:0009236">
    <property type="term" value="P:cobalamin biosynthetic process"/>
    <property type="evidence" value="ECO:0007669"/>
    <property type="project" value="UniProtKB-UniRule"/>
</dbReference>
<organism evidence="8 9">
    <name type="scientific">Dysgonomonas alginatilytica</name>
    <dbReference type="NCBI Taxonomy" id="1605892"/>
    <lineage>
        <taxon>Bacteria</taxon>
        <taxon>Pseudomonadati</taxon>
        <taxon>Bacteroidota</taxon>
        <taxon>Bacteroidia</taxon>
        <taxon>Bacteroidales</taxon>
        <taxon>Dysgonomonadaceae</taxon>
        <taxon>Dysgonomonas</taxon>
    </lineage>
</organism>
<keyword evidence="5 6" id="KW-0067">ATP-binding</keyword>
<comment type="similarity">
    <text evidence="1 6">Belongs to the Cob(I)alamin adenosyltransferase family.</text>
</comment>
<dbReference type="UniPathway" id="UPA00148">
    <property type="reaction ID" value="UER00233"/>
</dbReference>
<evidence type="ECO:0000256" key="5">
    <source>
        <dbReference type="ARBA" id="ARBA00022840"/>
    </source>
</evidence>
<evidence type="ECO:0000256" key="2">
    <source>
        <dbReference type="ARBA" id="ARBA00011233"/>
    </source>
</evidence>
<evidence type="ECO:0000313" key="8">
    <source>
        <dbReference type="EMBL" id="PXV62999.1"/>
    </source>
</evidence>
<comment type="catalytic activity">
    <reaction evidence="6">
        <text>2 cob(II)yrinate a,c diamide + reduced [electron-transfer flavoprotein] + 2 ATP = 2 adenosylcob(III)yrinate a,c-diamide + 2 triphosphate + oxidized [electron-transfer flavoprotein] + 3 H(+)</text>
        <dbReference type="Rhea" id="RHEA:11528"/>
        <dbReference type="Rhea" id="RHEA-COMP:10685"/>
        <dbReference type="Rhea" id="RHEA-COMP:10686"/>
        <dbReference type="ChEBI" id="CHEBI:15378"/>
        <dbReference type="ChEBI" id="CHEBI:18036"/>
        <dbReference type="ChEBI" id="CHEBI:30616"/>
        <dbReference type="ChEBI" id="CHEBI:57692"/>
        <dbReference type="ChEBI" id="CHEBI:58307"/>
        <dbReference type="ChEBI" id="CHEBI:58503"/>
        <dbReference type="ChEBI" id="CHEBI:58537"/>
        <dbReference type="EC" id="2.5.1.17"/>
    </reaction>
</comment>
<protein>
    <recommendedName>
        <fullName evidence="6">Corrinoid adenosyltransferase</fullName>
        <ecNumber evidence="6">2.5.1.17</ecNumber>
    </recommendedName>
    <alternativeName>
        <fullName evidence="6">Cob(II)alamin adenosyltransferase</fullName>
    </alternativeName>
    <alternativeName>
        <fullName evidence="6">Cob(II)yrinic acid a,c-diamide adenosyltransferase</fullName>
    </alternativeName>
    <alternativeName>
        <fullName evidence="6">Cobinamide/cobalamin adenosyltransferase</fullName>
    </alternativeName>
</protein>
<dbReference type="SUPFAM" id="SSF89028">
    <property type="entry name" value="Cobalamin adenosyltransferase-like"/>
    <property type="match status" value="1"/>
</dbReference>
<dbReference type="RefSeq" id="WP_110311152.1">
    <property type="nucleotide sequence ID" value="NZ_QICL01000016.1"/>
</dbReference>
<evidence type="ECO:0000256" key="6">
    <source>
        <dbReference type="RuleBase" id="RU366026"/>
    </source>
</evidence>
<reference evidence="8 9" key="1">
    <citation type="submission" date="2018-03" db="EMBL/GenBank/DDBJ databases">
        <title>Genomic Encyclopedia of Archaeal and Bacterial Type Strains, Phase II (KMG-II): from individual species to whole genera.</title>
        <authorList>
            <person name="Goeker M."/>
        </authorList>
    </citation>
    <scope>NUCLEOTIDE SEQUENCE [LARGE SCALE GENOMIC DNA]</scope>
    <source>
        <strain evidence="8 9">DSM 100214</strain>
    </source>
</reference>
<dbReference type="PANTHER" id="PTHR12213:SF0">
    <property type="entry name" value="CORRINOID ADENOSYLTRANSFERASE MMAB"/>
    <property type="match status" value="1"/>
</dbReference>
<gene>
    <name evidence="8" type="ORF">CLV62_11639</name>
</gene>
<keyword evidence="9" id="KW-1185">Reference proteome</keyword>
<comment type="catalytic activity">
    <reaction evidence="6">
        <text>2 cob(II)alamin + reduced [electron-transfer flavoprotein] + 2 ATP = 2 adenosylcob(III)alamin + 2 triphosphate + oxidized [electron-transfer flavoprotein] + 3 H(+)</text>
        <dbReference type="Rhea" id="RHEA:28671"/>
        <dbReference type="Rhea" id="RHEA-COMP:10685"/>
        <dbReference type="Rhea" id="RHEA-COMP:10686"/>
        <dbReference type="ChEBI" id="CHEBI:15378"/>
        <dbReference type="ChEBI" id="CHEBI:16304"/>
        <dbReference type="ChEBI" id="CHEBI:18036"/>
        <dbReference type="ChEBI" id="CHEBI:18408"/>
        <dbReference type="ChEBI" id="CHEBI:30616"/>
        <dbReference type="ChEBI" id="CHEBI:57692"/>
        <dbReference type="ChEBI" id="CHEBI:58307"/>
        <dbReference type="EC" id="2.5.1.17"/>
    </reaction>
</comment>
<evidence type="ECO:0000256" key="4">
    <source>
        <dbReference type="ARBA" id="ARBA00022741"/>
    </source>
</evidence>
<dbReference type="Gene3D" id="1.20.1200.10">
    <property type="entry name" value="Cobalamin adenosyltransferase-like"/>
    <property type="match status" value="1"/>
</dbReference>
<comment type="caution">
    <text evidence="8">The sequence shown here is derived from an EMBL/GenBank/DDBJ whole genome shotgun (WGS) entry which is preliminary data.</text>
</comment>